<evidence type="ECO:0000313" key="2">
    <source>
        <dbReference type="Proteomes" id="UP001055072"/>
    </source>
</evidence>
<organism evidence="1 2">
    <name type="scientific">Irpex rosettiformis</name>
    <dbReference type="NCBI Taxonomy" id="378272"/>
    <lineage>
        <taxon>Eukaryota</taxon>
        <taxon>Fungi</taxon>
        <taxon>Dikarya</taxon>
        <taxon>Basidiomycota</taxon>
        <taxon>Agaricomycotina</taxon>
        <taxon>Agaricomycetes</taxon>
        <taxon>Polyporales</taxon>
        <taxon>Irpicaceae</taxon>
        <taxon>Irpex</taxon>
    </lineage>
</organism>
<evidence type="ECO:0000313" key="1">
    <source>
        <dbReference type="EMBL" id="KAI0084743.1"/>
    </source>
</evidence>
<keyword evidence="2" id="KW-1185">Reference proteome</keyword>
<protein>
    <submittedName>
        <fullName evidence="1">Uncharacterized protein</fullName>
    </submittedName>
</protein>
<reference evidence="1" key="1">
    <citation type="journal article" date="2021" name="Environ. Microbiol.">
        <title>Gene family expansions and transcriptome signatures uncover fungal adaptations to wood decay.</title>
        <authorList>
            <person name="Hage H."/>
            <person name="Miyauchi S."/>
            <person name="Viragh M."/>
            <person name="Drula E."/>
            <person name="Min B."/>
            <person name="Chaduli D."/>
            <person name="Navarro D."/>
            <person name="Favel A."/>
            <person name="Norest M."/>
            <person name="Lesage-Meessen L."/>
            <person name="Balint B."/>
            <person name="Merenyi Z."/>
            <person name="de Eugenio L."/>
            <person name="Morin E."/>
            <person name="Martinez A.T."/>
            <person name="Baldrian P."/>
            <person name="Stursova M."/>
            <person name="Martinez M.J."/>
            <person name="Novotny C."/>
            <person name="Magnuson J.K."/>
            <person name="Spatafora J.W."/>
            <person name="Maurice S."/>
            <person name="Pangilinan J."/>
            <person name="Andreopoulos W."/>
            <person name="LaButti K."/>
            <person name="Hundley H."/>
            <person name="Na H."/>
            <person name="Kuo A."/>
            <person name="Barry K."/>
            <person name="Lipzen A."/>
            <person name="Henrissat B."/>
            <person name="Riley R."/>
            <person name="Ahrendt S."/>
            <person name="Nagy L.G."/>
            <person name="Grigoriev I.V."/>
            <person name="Martin F."/>
            <person name="Rosso M.N."/>
        </authorList>
    </citation>
    <scope>NUCLEOTIDE SEQUENCE</scope>
    <source>
        <strain evidence="1">CBS 384.51</strain>
    </source>
</reference>
<gene>
    <name evidence="1" type="ORF">BDY19DRAFT_518554</name>
</gene>
<name>A0ACB8TRX4_9APHY</name>
<proteinExistence type="predicted"/>
<sequence>MMFALLRLVPLLCVDSFKFHTALALRGFAFTALFTFGHGRKEWLHLSLCPQHVKNSPSFYLTNSDYCTLMLHTWRDE</sequence>
<dbReference type="EMBL" id="MU274939">
    <property type="protein sequence ID" value="KAI0084743.1"/>
    <property type="molecule type" value="Genomic_DNA"/>
</dbReference>
<dbReference type="Proteomes" id="UP001055072">
    <property type="component" value="Unassembled WGS sequence"/>
</dbReference>
<accession>A0ACB8TRX4</accession>
<comment type="caution">
    <text evidence="1">The sequence shown here is derived from an EMBL/GenBank/DDBJ whole genome shotgun (WGS) entry which is preliminary data.</text>
</comment>